<dbReference type="InterPro" id="IPR052344">
    <property type="entry name" value="Transposase-related"/>
</dbReference>
<sequence>MADRIGSSLRRLFEDHRIVFWYDAARDMRAEFDAVDLAGVEKIEIGNNEFGLKYRMLRQDPKQKFLVFKDGPEPAMTDNWLLDVQLATAVFKADQAAIWLSELGLPVQFETVVRDHMEFYRSSGRIEALKRLIRPADQKSDVLRRMLAVCVGAEGELDTVVEELLGQLAAKREDGLKLIERANLNDFFWTQIKNAYGYTSDTPDFEDFAITLFQSSYLMAIGEDGALNGEGRLMFQRWKNNRLRAEAFGTLSAEYQDLLKIEADVTGRSLKALRPVDHFEATDRQIIRLLVEAMASQTVSASDVVKITRERRQSHWYAAYEDIYLAIAHAAEFQQSLAEANLTMSSPADGVKRYVTTWFKIDQAYRKFIHHMQRSGQASLLGALFESIENRYTTSFLLAVNDAWQDQIAKLDAWKVPGYAQQRDFYIDQAAEFRRLKTPQKVVVIVSDALRYEVAEECLREIRKLNRFDAELTPMISALPSYTQLGMAALLPNKDLTGGGDGNVTSFGMPTQGTVNREKVLGMGRTGDRVKAMKADAFMGLRADEGKALFRHHDVLYLYHDRIDAVGHDLKTEMRPTEQAIKQIAQLYAVEKEARDKSPQERVTLRQTNAKPVFDELELWLQAQLRKISGKTKLAEAIRYALNRMPKARGYLSDGRLELDNNTCERSIRPIALGRKNYLFMGSIGGGKAAAIAYTLIETAKMNDVDPEAWLTWVLQRLPDHKINRIEDLTPWNWQPENA</sequence>
<evidence type="ECO:0000313" key="2">
    <source>
        <dbReference type="EMBL" id="TKW65438.1"/>
    </source>
</evidence>
<proteinExistence type="predicted"/>
<organism evidence="2 3">
    <name type="scientific">Paracoccus denitrificans</name>
    <dbReference type="NCBI Taxonomy" id="266"/>
    <lineage>
        <taxon>Bacteria</taxon>
        <taxon>Pseudomonadati</taxon>
        <taxon>Pseudomonadota</taxon>
        <taxon>Alphaproteobacteria</taxon>
        <taxon>Rhodobacterales</taxon>
        <taxon>Paracoccaceae</taxon>
        <taxon>Paracoccus</taxon>
    </lineage>
</organism>
<dbReference type="NCBIfam" id="TIGR02687">
    <property type="entry name" value="BREX-1 system phosphatase PglZ type A"/>
    <property type="match status" value="1"/>
</dbReference>
<dbReference type="PANTHER" id="PTHR33678">
    <property type="entry name" value="BLL1576 PROTEIN"/>
    <property type="match status" value="1"/>
</dbReference>
<dbReference type="Pfam" id="PF13817">
    <property type="entry name" value="DDE_Tnp_IS66_C"/>
    <property type="match status" value="1"/>
</dbReference>
<accession>A0A533I6X3</accession>
<evidence type="ECO:0000313" key="3">
    <source>
        <dbReference type="Proteomes" id="UP000315344"/>
    </source>
</evidence>
<dbReference type="InterPro" id="IPR014060">
    <property type="entry name" value="PglZ"/>
</dbReference>
<dbReference type="PANTHER" id="PTHR33678:SF1">
    <property type="entry name" value="BLL1576 PROTEIN"/>
    <property type="match status" value="1"/>
</dbReference>
<dbReference type="AlphaFoldDB" id="A0A533I6X3"/>
<name>A0A533I6X3_PARDE</name>
<dbReference type="Proteomes" id="UP000315344">
    <property type="component" value="Unassembled WGS sequence"/>
</dbReference>
<dbReference type="EMBL" id="VAFL01000013">
    <property type="protein sequence ID" value="TKW65438.1"/>
    <property type="molecule type" value="Genomic_DNA"/>
</dbReference>
<reference evidence="2 3" key="1">
    <citation type="journal article" date="2017" name="Nat. Commun.">
        <title>In situ click chemistry generation of cyclooxygenase-2 inhibitors.</title>
        <authorList>
            <person name="Bhardwaj A."/>
            <person name="Kaur J."/>
            <person name="Wuest M."/>
            <person name="Wuest F."/>
        </authorList>
    </citation>
    <scope>NUCLEOTIDE SEQUENCE [LARGE SCALE GENOMIC DNA]</scope>
    <source>
        <strain evidence="2">S2_012_000_R3_94</strain>
    </source>
</reference>
<comment type="caution">
    <text evidence="2">The sequence shown here is derived from an EMBL/GenBank/DDBJ whole genome shotgun (WGS) entry which is preliminary data.</text>
</comment>
<gene>
    <name evidence="2" type="primary">pglZ</name>
    <name evidence="2" type="ORF">DI616_14800</name>
</gene>
<feature type="domain" description="Transposase IS66 C-terminal" evidence="1">
    <location>
        <begin position="695"/>
        <end position="732"/>
    </location>
</feature>
<evidence type="ECO:0000259" key="1">
    <source>
        <dbReference type="Pfam" id="PF13817"/>
    </source>
</evidence>
<dbReference type="InterPro" id="IPR039552">
    <property type="entry name" value="IS66_C"/>
</dbReference>
<dbReference type="Pfam" id="PF08665">
    <property type="entry name" value="PglZ"/>
    <property type="match status" value="1"/>
</dbReference>
<protein>
    <submittedName>
        <fullName evidence="2">BREX-1 system phosphatase PglZ type A</fullName>
    </submittedName>
</protein>